<sequence length="220" mass="26356">MAKVMSSKFLILLLVGFSIAFAYANPEPFPEDETSPVAQKLPLRERMSRWWSKFKNDAKESANEIREKIVHFWDRVTGKEAEIAKEQLQELENRVKEIDQTYQTQLSTKVTEIENLKKVVAEREADADKQSELEASLKDQIEELKKLREGAEDRLTEVNQLYHKLLANLKKKSEKKEEKEKMKDSEWVRKVQEERARRAEERRQKEERRLRHEERHHRYH</sequence>
<organism evidence="3 4">
    <name type="scientific">Trichogramma kaykai</name>
    <dbReference type="NCBI Taxonomy" id="54128"/>
    <lineage>
        <taxon>Eukaryota</taxon>
        <taxon>Metazoa</taxon>
        <taxon>Ecdysozoa</taxon>
        <taxon>Arthropoda</taxon>
        <taxon>Hexapoda</taxon>
        <taxon>Insecta</taxon>
        <taxon>Pterygota</taxon>
        <taxon>Neoptera</taxon>
        <taxon>Endopterygota</taxon>
        <taxon>Hymenoptera</taxon>
        <taxon>Apocrita</taxon>
        <taxon>Proctotrupomorpha</taxon>
        <taxon>Chalcidoidea</taxon>
        <taxon>Trichogrammatidae</taxon>
        <taxon>Trichogramma</taxon>
    </lineage>
</organism>
<name>A0ABD2XSI6_9HYME</name>
<feature type="signal peptide" evidence="2">
    <location>
        <begin position="1"/>
        <end position="24"/>
    </location>
</feature>
<protein>
    <submittedName>
        <fullName evidence="3">Uncharacterized protein</fullName>
    </submittedName>
</protein>
<evidence type="ECO:0000256" key="2">
    <source>
        <dbReference type="SAM" id="SignalP"/>
    </source>
</evidence>
<accession>A0ABD2XSI6</accession>
<keyword evidence="4" id="KW-1185">Reference proteome</keyword>
<feature type="region of interest" description="Disordered" evidence="1">
    <location>
        <begin position="171"/>
        <end position="220"/>
    </location>
</feature>
<evidence type="ECO:0000256" key="1">
    <source>
        <dbReference type="SAM" id="MobiDB-lite"/>
    </source>
</evidence>
<gene>
    <name evidence="3" type="ORF">TKK_000126</name>
</gene>
<dbReference type="Proteomes" id="UP001627154">
    <property type="component" value="Unassembled WGS sequence"/>
</dbReference>
<dbReference type="AlphaFoldDB" id="A0ABD2XSI6"/>
<evidence type="ECO:0000313" key="4">
    <source>
        <dbReference type="Proteomes" id="UP001627154"/>
    </source>
</evidence>
<feature type="chain" id="PRO_5044882818" evidence="2">
    <location>
        <begin position="25"/>
        <end position="220"/>
    </location>
</feature>
<dbReference type="EMBL" id="JBJJXI010000002">
    <property type="protein sequence ID" value="KAL3407883.1"/>
    <property type="molecule type" value="Genomic_DNA"/>
</dbReference>
<feature type="compositionally biased region" description="Basic and acidic residues" evidence="1">
    <location>
        <begin position="174"/>
        <end position="213"/>
    </location>
</feature>
<comment type="caution">
    <text evidence="3">The sequence shown here is derived from an EMBL/GenBank/DDBJ whole genome shotgun (WGS) entry which is preliminary data.</text>
</comment>
<reference evidence="3 4" key="1">
    <citation type="journal article" date="2024" name="bioRxiv">
        <title>A reference genome for Trichogramma kaykai: A tiny desert-dwelling parasitoid wasp with competing sex-ratio distorters.</title>
        <authorList>
            <person name="Culotta J."/>
            <person name="Lindsey A.R."/>
        </authorList>
    </citation>
    <scope>NUCLEOTIDE SEQUENCE [LARGE SCALE GENOMIC DNA]</scope>
    <source>
        <strain evidence="3 4">KSX58</strain>
    </source>
</reference>
<dbReference type="SUPFAM" id="SSF58113">
    <property type="entry name" value="Apolipoprotein A-I"/>
    <property type="match status" value="1"/>
</dbReference>
<proteinExistence type="predicted"/>
<evidence type="ECO:0000313" key="3">
    <source>
        <dbReference type="EMBL" id="KAL3407883.1"/>
    </source>
</evidence>
<keyword evidence="2" id="KW-0732">Signal</keyword>